<comment type="caution">
    <text evidence="2">The sequence shown here is derived from an EMBL/GenBank/DDBJ whole genome shotgun (WGS) entry which is preliminary data.</text>
</comment>
<dbReference type="Pfam" id="PF13489">
    <property type="entry name" value="Methyltransf_23"/>
    <property type="match status" value="1"/>
</dbReference>
<gene>
    <name evidence="2" type="ORF">BSK47_22260</name>
</gene>
<evidence type="ECO:0000259" key="1">
    <source>
        <dbReference type="Pfam" id="PF08484"/>
    </source>
</evidence>
<sequence>MVTRNNCPVCESTNLKSIITRENIPVFQNLLINSLESAKQIEKGDLNILQCIDCGFVYNSSFDSDKVVYGSDYENTQSYSLYFEKYLNELTSNLVNKNGVRNLNVVEVGCGKGIFLRKIVEAGNNYGYGFDPSYIGPEVELDGNLRFEKRLYDEECVHIKADVVICRHVIEHISEPLVLLKTIRKALIHSPNARVFFETPCVEWIFNNKVMFDFFYEHCSYFNKSSLAKAFELAGFEVVNIEHLFNGQYMWLEARLVETSEKFDDFTSIMDIVTNSMQFSQHEREWKQKVQDRLAQHSEKGEIAIWGAGAKGVTFLNLIDPDLKYINCVIDVNPNKVGKYLPGTGHQIVGINVLQDKELSTVIVMNPNYLEEIKQIIVQQHLNIELINIDSWND</sequence>
<evidence type="ECO:0000313" key="3">
    <source>
        <dbReference type="Proteomes" id="UP000187323"/>
    </source>
</evidence>
<dbReference type="SUPFAM" id="SSF53335">
    <property type="entry name" value="S-adenosyl-L-methionine-dependent methyltransferases"/>
    <property type="match status" value="1"/>
</dbReference>
<organism evidence="2 3">
    <name type="scientific">Paenibacillus odorifer</name>
    <dbReference type="NCBI Taxonomy" id="189426"/>
    <lineage>
        <taxon>Bacteria</taxon>
        <taxon>Bacillati</taxon>
        <taxon>Bacillota</taxon>
        <taxon>Bacilli</taxon>
        <taxon>Bacillales</taxon>
        <taxon>Paenibacillaceae</taxon>
        <taxon>Paenibacillus</taxon>
    </lineage>
</organism>
<dbReference type="RefSeq" id="WP_076137246.1">
    <property type="nucleotide sequence ID" value="NZ_CP021965.1"/>
</dbReference>
<dbReference type="PANTHER" id="PTHR43861">
    <property type="entry name" value="TRANS-ACONITATE 2-METHYLTRANSFERASE-RELATED"/>
    <property type="match status" value="1"/>
</dbReference>
<name>A0AB36J9X3_9BACL</name>
<dbReference type="InterPro" id="IPR029063">
    <property type="entry name" value="SAM-dependent_MTases_sf"/>
</dbReference>
<evidence type="ECO:0000313" key="2">
    <source>
        <dbReference type="EMBL" id="OME14994.1"/>
    </source>
</evidence>
<keyword evidence="2" id="KW-0808">Transferase</keyword>
<dbReference type="Pfam" id="PF08484">
    <property type="entry name" value="Methyltransf_14"/>
    <property type="match status" value="1"/>
</dbReference>
<dbReference type="GO" id="GO:0008168">
    <property type="term" value="F:methyltransferase activity"/>
    <property type="evidence" value="ECO:0007669"/>
    <property type="project" value="UniProtKB-KW"/>
</dbReference>
<dbReference type="EMBL" id="MPTO01000023">
    <property type="protein sequence ID" value="OME14994.1"/>
    <property type="molecule type" value="Genomic_DNA"/>
</dbReference>
<dbReference type="CDD" id="cd02440">
    <property type="entry name" value="AdoMet_MTases"/>
    <property type="match status" value="1"/>
</dbReference>
<reference evidence="2 3" key="1">
    <citation type="submission" date="2016-10" db="EMBL/GenBank/DDBJ databases">
        <title>Paenibacillus species isolates.</title>
        <authorList>
            <person name="Beno S.M."/>
        </authorList>
    </citation>
    <scope>NUCLEOTIDE SEQUENCE [LARGE SCALE GENOMIC DNA]</scope>
    <source>
        <strain evidence="2 3">FSL H7-0918</strain>
    </source>
</reference>
<accession>A0AB36J9X3</accession>
<dbReference type="Proteomes" id="UP000187323">
    <property type="component" value="Unassembled WGS sequence"/>
</dbReference>
<dbReference type="Gene3D" id="3.40.50.720">
    <property type="entry name" value="NAD(P)-binding Rossmann-like Domain"/>
    <property type="match status" value="1"/>
</dbReference>
<proteinExistence type="predicted"/>
<dbReference type="PANTHER" id="PTHR43861:SF6">
    <property type="entry name" value="METHYLTRANSFERASE TYPE 11"/>
    <property type="match status" value="1"/>
</dbReference>
<feature type="domain" description="C-methyltransferase" evidence="1">
    <location>
        <begin position="277"/>
        <end position="375"/>
    </location>
</feature>
<dbReference type="InterPro" id="IPR013691">
    <property type="entry name" value="MeTrfase_14"/>
</dbReference>
<protein>
    <submittedName>
        <fullName evidence="2">Ndp-hexose methyltransferase</fullName>
    </submittedName>
</protein>
<keyword evidence="2" id="KW-0489">Methyltransferase</keyword>
<dbReference type="AlphaFoldDB" id="A0AB36J9X3"/>
<dbReference type="GO" id="GO:0032259">
    <property type="term" value="P:methylation"/>
    <property type="evidence" value="ECO:0007669"/>
    <property type="project" value="UniProtKB-KW"/>
</dbReference>
<dbReference type="Gene3D" id="3.40.50.150">
    <property type="entry name" value="Vaccinia Virus protein VP39"/>
    <property type="match status" value="1"/>
</dbReference>